<comment type="caution">
    <text evidence="2">The sequence shown here is derived from an EMBL/GenBank/DDBJ whole genome shotgun (WGS) entry which is preliminary data.</text>
</comment>
<name>A0A842JCA5_9ACTN</name>
<dbReference type="EMBL" id="JACMSE010000001">
    <property type="protein sequence ID" value="MBC2888131.1"/>
    <property type="molecule type" value="Genomic_DNA"/>
</dbReference>
<protein>
    <submittedName>
        <fullName evidence="2">Uncharacterized protein</fullName>
    </submittedName>
</protein>
<organism evidence="2 3">
    <name type="scientific">Gordonibacter massiliensis</name>
    <name type="common">ex Traore et al. 2017</name>
    <dbReference type="NCBI Taxonomy" id="1841863"/>
    <lineage>
        <taxon>Bacteria</taxon>
        <taxon>Bacillati</taxon>
        <taxon>Actinomycetota</taxon>
        <taxon>Coriobacteriia</taxon>
        <taxon>Eggerthellales</taxon>
        <taxon>Eggerthellaceae</taxon>
        <taxon>Gordonibacter</taxon>
    </lineage>
</organism>
<evidence type="ECO:0000313" key="3">
    <source>
        <dbReference type="Proteomes" id="UP000587396"/>
    </source>
</evidence>
<dbReference type="AlphaFoldDB" id="A0A842JCA5"/>
<gene>
    <name evidence="2" type="ORF">H7313_02025</name>
</gene>
<sequence length="70" mass="7808">MNSKPRYTVRPVTTPVPAAGEGERSRGRTAEDAKADDPFIRPEAEDDDGYDPYSDRPADPDPLFESNPWD</sequence>
<dbReference type="RefSeq" id="WP_185904112.1">
    <property type="nucleotide sequence ID" value="NZ_JAASIO010000001.1"/>
</dbReference>
<evidence type="ECO:0000313" key="2">
    <source>
        <dbReference type="EMBL" id="MBC2888131.1"/>
    </source>
</evidence>
<evidence type="ECO:0000256" key="1">
    <source>
        <dbReference type="SAM" id="MobiDB-lite"/>
    </source>
</evidence>
<proteinExistence type="predicted"/>
<reference evidence="2 3" key="1">
    <citation type="submission" date="2020-08" db="EMBL/GenBank/DDBJ databases">
        <authorList>
            <person name="Liu C."/>
            <person name="Sun Q."/>
        </authorList>
    </citation>
    <scope>NUCLEOTIDE SEQUENCE [LARGE SCALE GENOMIC DNA]</scope>
    <source>
        <strain evidence="2 3">N22</strain>
    </source>
</reference>
<keyword evidence="3" id="KW-1185">Reference proteome</keyword>
<feature type="region of interest" description="Disordered" evidence="1">
    <location>
        <begin position="1"/>
        <end position="70"/>
    </location>
</feature>
<feature type="compositionally biased region" description="Basic and acidic residues" evidence="1">
    <location>
        <begin position="21"/>
        <end position="43"/>
    </location>
</feature>
<dbReference type="Proteomes" id="UP000587396">
    <property type="component" value="Unassembled WGS sequence"/>
</dbReference>
<accession>A0A842JCA5</accession>